<comment type="caution">
    <text evidence="3">The sequence shown here is derived from an EMBL/GenBank/DDBJ whole genome shotgun (WGS) entry which is preliminary data.</text>
</comment>
<dbReference type="Gene3D" id="1.10.260.40">
    <property type="entry name" value="lambda repressor-like DNA-binding domains"/>
    <property type="match status" value="1"/>
</dbReference>
<accession>A0A3E0D8F0</accession>
<dbReference type="CDD" id="cd00093">
    <property type="entry name" value="HTH_XRE"/>
    <property type="match status" value="1"/>
</dbReference>
<gene>
    <name evidence="3" type="ORF">C8N25_13913</name>
</gene>
<dbReference type="EMBL" id="QUNF01000039">
    <property type="protein sequence ID" value="REG78221.1"/>
    <property type="molecule type" value="Genomic_DNA"/>
</dbReference>
<dbReference type="InterPro" id="IPR010982">
    <property type="entry name" value="Lambda_DNA-bd_dom_sf"/>
</dbReference>
<dbReference type="RefSeq" id="WP_086543647.1">
    <property type="nucleotide sequence ID" value="NZ_MSSW01000082.1"/>
</dbReference>
<feature type="region of interest" description="Disordered" evidence="1">
    <location>
        <begin position="1"/>
        <end position="36"/>
    </location>
</feature>
<dbReference type="Proteomes" id="UP000256405">
    <property type="component" value="Unassembled WGS sequence"/>
</dbReference>
<evidence type="ECO:0000313" key="3">
    <source>
        <dbReference type="EMBL" id="REG78221.1"/>
    </source>
</evidence>
<reference evidence="3 4" key="1">
    <citation type="submission" date="2018-08" db="EMBL/GenBank/DDBJ databases">
        <title>Genomic Encyclopedia of Archaeal and Bacterial Type Strains, Phase II (KMG-II): from individual species to whole genera.</title>
        <authorList>
            <person name="Goeker M."/>
        </authorList>
    </citation>
    <scope>NUCLEOTIDE SEQUENCE [LARGE SCALE GENOMIC DNA]</scope>
    <source>
        <strain evidence="3 4">DSM 15986</strain>
    </source>
</reference>
<dbReference type="OrthoDB" id="680449at2"/>
<keyword evidence="4" id="KW-1185">Reference proteome</keyword>
<sequence length="219" mass="24829">MKLTPHIQNILKNSKKDTEWKKEAEERKSARQESRKSGMIATQLAYFMKTNGISQTDLGKLVNVTPQQISKILKGRENLTLGTIEKIESALNIDLIRTVNLESELNKFSKDLQATKSSSIALDLGTGSIGYALKKPSYQSFHNSRFYGGTLSNSPLPTFANGYYGQMKQKAIKRAHERFEMLKQEFHFESEVCLVDVKHKSYSKKVAWVDSESFVAEEI</sequence>
<dbReference type="AlphaFoldDB" id="A0A3E0D8F0"/>
<feature type="compositionally biased region" description="Basic and acidic residues" evidence="1">
    <location>
        <begin position="14"/>
        <end position="36"/>
    </location>
</feature>
<dbReference type="Pfam" id="PF01381">
    <property type="entry name" value="HTH_3"/>
    <property type="match status" value="1"/>
</dbReference>
<dbReference type="SMART" id="SM00530">
    <property type="entry name" value="HTH_XRE"/>
    <property type="match status" value="1"/>
</dbReference>
<feature type="compositionally biased region" description="Polar residues" evidence="1">
    <location>
        <begin position="1"/>
        <end position="12"/>
    </location>
</feature>
<dbReference type="InterPro" id="IPR001387">
    <property type="entry name" value="Cro/C1-type_HTH"/>
</dbReference>
<evidence type="ECO:0000256" key="1">
    <source>
        <dbReference type="SAM" id="MobiDB-lite"/>
    </source>
</evidence>
<protein>
    <submittedName>
        <fullName evidence="3">Helix-turn-helix protein</fullName>
    </submittedName>
</protein>
<proteinExistence type="predicted"/>
<name>A0A3E0D8F0_9BACT</name>
<dbReference type="SUPFAM" id="SSF47413">
    <property type="entry name" value="lambda repressor-like DNA-binding domains"/>
    <property type="match status" value="1"/>
</dbReference>
<organism evidence="3 4">
    <name type="scientific">Algoriphagus antarcticus</name>
    <dbReference type="NCBI Taxonomy" id="238540"/>
    <lineage>
        <taxon>Bacteria</taxon>
        <taxon>Pseudomonadati</taxon>
        <taxon>Bacteroidota</taxon>
        <taxon>Cytophagia</taxon>
        <taxon>Cytophagales</taxon>
        <taxon>Cyclobacteriaceae</taxon>
        <taxon>Algoriphagus</taxon>
    </lineage>
</organism>
<evidence type="ECO:0000259" key="2">
    <source>
        <dbReference type="PROSITE" id="PS50943"/>
    </source>
</evidence>
<dbReference type="PROSITE" id="PS50943">
    <property type="entry name" value="HTH_CROC1"/>
    <property type="match status" value="1"/>
</dbReference>
<feature type="domain" description="HTH cro/C1-type" evidence="2">
    <location>
        <begin position="44"/>
        <end position="105"/>
    </location>
</feature>
<evidence type="ECO:0000313" key="4">
    <source>
        <dbReference type="Proteomes" id="UP000256405"/>
    </source>
</evidence>
<dbReference type="GO" id="GO:0003677">
    <property type="term" value="F:DNA binding"/>
    <property type="evidence" value="ECO:0007669"/>
    <property type="project" value="InterPro"/>
</dbReference>